<dbReference type="Proteomes" id="UP000034273">
    <property type="component" value="Unassembled WGS sequence"/>
</dbReference>
<evidence type="ECO:0000313" key="2">
    <source>
        <dbReference type="Proteomes" id="UP000034273"/>
    </source>
</evidence>
<comment type="caution">
    <text evidence="1">The sequence shown here is derived from an EMBL/GenBank/DDBJ whole genome shotgun (WGS) entry which is preliminary data.</text>
</comment>
<gene>
    <name evidence="1" type="ORF">UY67_C0011G0003</name>
</gene>
<name>A0A0G1WZA4_9BACT</name>
<protein>
    <submittedName>
        <fullName evidence="1">Uncharacterized protein</fullName>
    </submittedName>
</protein>
<dbReference type="STRING" id="1618671.UY67_C0011G0003"/>
<evidence type="ECO:0000313" key="1">
    <source>
        <dbReference type="EMBL" id="KKW24081.1"/>
    </source>
</evidence>
<accession>A0A0G1WZA4</accession>
<organism evidence="1 2">
    <name type="scientific">Candidatus Kaiserbacteria bacterium GW2011_GWA2_52_12</name>
    <dbReference type="NCBI Taxonomy" id="1618671"/>
    <lineage>
        <taxon>Bacteria</taxon>
        <taxon>Candidatus Kaiseribacteriota</taxon>
    </lineage>
</organism>
<proteinExistence type="predicted"/>
<sequence length="75" mass="8586">MVCRSNDAIARTLMRRANGKHLAKEALAKAEYKIAWEHVVAYGLDEFDIMELGLPEKYRPKHLRGRDFPKAEGCV</sequence>
<dbReference type="EMBL" id="LCQW01000011">
    <property type="protein sequence ID" value="KKW24081.1"/>
    <property type="molecule type" value="Genomic_DNA"/>
</dbReference>
<reference evidence="1 2" key="1">
    <citation type="journal article" date="2015" name="Nature">
        <title>rRNA introns, odd ribosomes, and small enigmatic genomes across a large radiation of phyla.</title>
        <authorList>
            <person name="Brown C.T."/>
            <person name="Hug L.A."/>
            <person name="Thomas B.C."/>
            <person name="Sharon I."/>
            <person name="Castelle C.J."/>
            <person name="Singh A."/>
            <person name="Wilkins M.J."/>
            <person name="Williams K.H."/>
            <person name="Banfield J.F."/>
        </authorList>
    </citation>
    <scope>NUCLEOTIDE SEQUENCE [LARGE SCALE GENOMIC DNA]</scope>
</reference>
<dbReference type="AlphaFoldDB" id="A0A0G1WZA4"/>